<dbReference type="EMBL" id="FMHZ01000002">
    <property type="protein sequence ID" value="SCL52702.1"/>
    <property type="molecule type" value="Genomic_DNA"/>
</dbReference>
<dbReference type="InterPro" id="IPR034466">
    <property type="entry name" value="Methyltransferase_Class_B"/>
</dbReference>
<accession>A0A1C6UFE2</accession>
<dbReference type="InterPro" id="IPR023404">
    <property type="entry name" value="rSAM_horseshoe"/>
</dbReference>
<dbReference type="GO" id="GO:0046872">
    <property type="term" value="F:metal ion binding"/>
    <property type="evidence" value="ECO:0007669"/>
    <property type="project" value="UniProtKB-KW"/>
</dbReference>
<dbReference type="CDD" id="cd01335">
    <property type="entry name" value="Radical_SAM"/>
    <property type="match status" value="1"/>
</dbReference>
<dbReference type="NCBIfam" id="TIGR04479">
    <property type="entry name" value="bcpD_PhpK_rSAM"/>
    <property type="match status" value="1"/>
</dbReference>
<dbReference type="SFLD" id="SFLDS00029">
    <property type="entry name" value="Radical_SAM"/>
    <property type="match status" value="1"/>
</dbReference>
<comment type="cofactor">
    <cofactor evidence="1">
        <name>[4Fe-4S] cluster</name>
        <dbReference type="ChEBI" id="CHEBI:49883"/>
    </cofactor>
</comment>
<dbReference type="InterPro" id="IPR006158">
    <property type="entry name" value="Cobalamin-bd"/>
</dbReference>
<evidence type="ECO:0000256" key="7">
    <source>
        <dbReference type="ARBA" id="ARBA00023014"/>
    </source>
</evidence>
<dbReference type="GO" id="GO:0032259">
    <property type="term" value="P:methylation"/>
    <property type="evidence" value="ECO:0007669"/>
    <property type="project" value="UniProtKB-KW"/>
</dbReference>
<name>A0A1C6UFE2_9ACTN</name>
<dbReference type="PANTHER" id="PTHR43409:SF7">
    <property type="entry name" value="BLL1977 PROTEIN"/>
    <property type="match status" value="1"/>
</dbReference>
<dbReference type="PROSITE" id="PS51332">
    <property type="entry name" value="B12_BINDING"/>
    <property type="match status" value="1"/>
</dbReference>
<dbReference type="PROSITE" id="PS51918">
    <property type="entry name" value="RADICAL_SAM"/>
    <property type="match status" value="1"/>
</dbReference>
<dbReference type="Proteomes" id="UP000199001">
    <property type="component" value="Unassembled WGS sequence"/>
</dbReference>
<dbReference type="AlphaFoldDB" id="A0A1C6UFE2"/>
<dbReference type="InterPro" id="IPR051198">
    <property type="entry name" value="BchE-like"/>
</dbReference>
<dbReference type="InterPro" id="IPR007197">
    <property type="entry name" value="rSAM"/>
</dbReference>
<keyword evidence="6" id="KW-0408">Iron</keyword>
<dbReference type="STRING" id="47855.GA0070606_2001"/>
<dbReference type="Gene3D" id="3.40.50.280">
    <property type="entry name" value="Cobalamin-binding domain"/>
    <property type="match status" value="1"/>
</dbReference>
<keyword evidence="5" id="KW-0479">Metal-binding</keyword>
<evidence type="ECO:0000256" key="2">
    <source>
        <dbReference type="ARBA" id="ARBA00022603"/>
    </source>
</evidence>
<feature type="domain" description="Radical SAM core" evidence="9">
    <location>
        <begin position="232"/>
        <end position="471"/>
    </location>
</feature>
<organism evidence="10 11">
    <name type="scientific">Micromonospora citrea</name>
    <dbReference type="NCBI Taxonomy" id="47855"/>
    <lineage>
        <taxon>Bacteria</taxon>
        <taxon>Bacillati</taxon>
        <taxon>Actinomycetota</taxon>
        <taxon>Actinomycetes</taxon>
        <taxon>Micromonosporales</taxon>
        <taxon>Micromonosporaceae</taxon>
        <taxon>Micromonospora</taxon>
    </lineage>
</organism>
<keyword evidence="11" id="KW-1185">Reference proteome</keyword>
<dbReference type="SUPFAM" id="SSF52242">
    <property type="entry name" value="Cobalamin (vitamin B12)-binding domain"/>
    <property type="match status" value="1"/>
</dbReference>
<proteinExistence type="predicted"/>
<dbReference type="InterPro" id="IPR006638">
    <property type="entry name" value="Elp3/MiaA/NifB-like_rSAM"/>
</dbReference>
<protein>
    <submittedName>
        <fullName evidence="10">Radical SAM P-methyltransferase, PhpK family</fullName>
    </submittedName>
</protein>
<dbReference type="InterPro" id="IPR058240">
    <property type="entry name" value="rSAM_sf"/>
</dbReference>
<reference evidence="11" key="1">
    <citation type="submission" date="2016-06" db="EMBL/GenBank/DDBJ databases">
        <authorList>
            <person name="Varghese N."/>
            <person name="Submissions Spin"/>
        </authorList>
    </citation>
    <scope>NUCLEOTIDE SEQUENCE [LARGE SCALE GENOMIC DNA]</scope>
    <source>
        <strain evidence="11">DSM 43903</strain>
    </source>
</reference>
<evidence type="ECO:0000313" key="11">
    <source>
        <dbReference type="Proteomes" id="UP000199001"/>
    </source>
</evidence>
<keyword evidence="4" id="KW-0949">S-adenosyl-L-methionine</keyword>
<evidence type="ECO:0000256" key="1">
    <source>
        <dbReference type="ARBA" id="ARBA00001966"/>
    </source>
</evidence>
<evidence type="ECO:0000256" key="6">
    <source>
        <dbReference type="ARBA" id="ARBA00023004"/>
    </source>
</evidence>
<dbReference type="OrthoDB" id="5298546at2"/>
<gene>
    <name evidence="10" type="ORF">GA0070606_2001</name>
</gene>
<feature type="domain" description="B12-binding" evidence="8">
    <location>
        <begin position="55"/>
        <end position="199"/>
    </location>
</feature>
<dbReference type="GO" id="GO:0008168">
    <property type="term" value="F:methyltransferase activity"/>
    <property type="evidence" value="ECO:0007669"/>
    <property type="project" value="UniProtKB-KW"/>
</dbReference>
<dbReference type="SFLD" id="SFLDG01082">
    <property type="entry name" value="B12-binding_domain_containing"/>
    <property type="match status" value="1"/>
</dbReference>
<evidence type="ECO:0000256" key="3">
    <source>
        <dbReference type="ARBA" id="ARBA00022679"/>
    </source>
</evidence>
<keyword evidence="3 10" id="KW-0808">Transferase</keyword>
<evidence type="ECO:0000256" key="4">
    <source>
        <dbReference type="ARBA" id="ARBA00022691"/>
    </source>
</evidence>
<dbReference type="SFLD" id="SFLDG01123">
    <property type="entry name" value="methyltransferase_(Class_B)"/>
    <property type="match status" value="1"/>
</dbReference>
<sequence length="544" mass="61073">MTDCLIVGFNDVDFASYVSDVRLMGTDSGAFRDLRLAYIDLDGRPLRALDALSHLRESPPGAPKPYFHNADFLWPVVTVLGSFLARRGLSVDFVNLFQHQREELREKLAGDVRLVAITTTLYVSPQPIIEIVEFVRRHNPTVSIVVGGPFITNQVAALKRPDLDAMMDYLGADYYVTGREGELALARLALALRSGTDPGDVPNLAYRADGDFVHTRTEIESNPLTELVDYQVFGPDAFNEFVTTRTAKSCPFSCAFCGFPQRAGKYTYLDVTHVERELDNIRKLPSVNTVTFIDDTFNVPKNRFRDILRMMIDKDYGFKWNCFYRSDHGDRATIELMSQAGCEGVFLGIESGSDVLLKQMNKTARRADYLDALAAFNEHGISTYASLIVGFPGETEETVAETVSLLDQGRPDYFRAQLWYCDPVTPIYQRRDELGIRGEAFNWSHRTMDWSTAAQIIDDLFVDVTSSVWLPQFGFEQWSTFYLQRKGMSGGQVKDFVRAFNGVLADQLRHPGGSAAQPELLDRLRRASQFEAVNPPGPAPSPVK</sequence>
<dbReference type="Gene3D" id="3.80.30.20">
    <property type="entry name" value="tm_1862 like domain"/>
    <property type="match status" value="1"/>
</dbReference>
<keyword evidence="7" id="KW-0411">Iron-sulfur</keyword>
<dbReference type="GO" id="GO:0051539">
    <property type="term" value="F:4 iron, 4 sulfur cluster binding"/>
    <property type="evidence" value="ECO:0007669"/>
    <property type="project" value="UniProtKB-KW"/>
</dbReference>
<dbReference type="RefSeq" id="WP_091097039.1">
    <property type="nucleotide sequence ID" value="NZ_FMHZ01000002.1"/>
</dbReference>
<keyword evidence="2 10" id="KW-0489">Methyltransferase</keyword>
<evidence type="ECO:0000313" key="10">
    <source>
        <dbReference type="EMBL" id="SCL52702.1"/>
    </source>
</evidence>
<dbReference type="GO" id="GO:0031419">
    <property type="term" value="F:cobalamin binding"/>
    <property type="evidence" value="ECO:0007669"/>
    <property type="project" value="InterPro"/>
</dbReference>
<dbReference type="Pfam" id="PF04055">
    <property type="entry name" value="Radical_SAM"/>
    <property type="match status" value="1"/>
</dbReference>
<dbReference type="SUPFAM" id="SSF102114">
    <property type="entry name" value="Radical SAM enzymes"/>
    <property type="match status" value="1"/>
</dbReference>
<evidence type="ECO:0000256" key="5">
    <source>
        <dbReference type="ARBA" id="ARBA00022723"/>
    </source>
</evidence>
<evidence type="ECO:0000259" key="9">
    <source>
        <dbReference type="PROSITE" id="PS51918"/>
    </source>
</evidence>
<dbReference type="PANTHER" id="PTHR43409">
    <property type="entry name" value="ANAEROBIC MAGNESIUM-PROTOPORPHYRIN IX MONOMETHYL ESTER CYCLASE-RELATED"/>
    <property type="match status" value="1"/>
</dbReference>
<dbReference type="InterPro" id="IPR031003">
    <property type="entry name" value="BcpD_PhpK_rSAM"/>
</dbReference>
<dbReference type="InterPro" id="IPR036724">
    <property type="entry name" value="Cobalamin-bd_sf"/>
</dbReference>
<evidence type="ECO:0000259" key="8">
    <source>
        <dbReference type="PROSITE" id="PS51332"/>
    </source>
</evidence>
<dbReference type="SMART" id="SM00729">
    <property type="entry name" value="Elp3"/>
    <property type="match status" value="1"/>
</dbReference>